<dbReference type="RefSeq" id="WP_259862091.1">
    <property type="nucleotide sequence ID" value="NZ_BAAAST010000030.1"/>
</dbReference>
<dbReference type="EMBL" id="CP073720">
    <property type="protein sequence ID" value="UWP84262.1"/>
    <property type="molecule type" value="Genomic_DNA"/>
</dbReference>
<dbReference type="InterPro" id="IPR036291">
    <property type="entry name" value="NAD(P)-bd_dom_sf"/>
</dbReference>
<organism evidence="2 3">
    <name type="scientific">Dactylosporangium fulvum</name>
    <dbReference type="NCBI Taxonomy" id="53359"/>
    <lineage>
        <taxon>Bacteria</taxon>
        <taxon>Bacillati</taxon>
        <taxon>Actinomycetota</taxon>
        <taxon>Actinomycetes</taxon>
        <taxon>Micromonosporales</taxon>
        <taxon>Micromonosporaceae</taxon>
        <taxon>Dactylosporangium</taxon>
    </lineage>
</organism>
<sequence>MTKSILVTGATGTLGRVLVPALRDRGHDVRGLSRSAPGHVHGDLRTGAGIPEAVDGADVIIHAATDGRHDEATTSTLLRSVRDDQHLVYVSIVGVDRVPLPYYRSKYRIEQTIRASGGSILRATQFHGLVHAFARVLTKAPLGFYPAFAFQPVDTGDVARRLAEIAEGGRVELEDFAGPEVRSARDLFESYLRIAGKRRPLVPLRLPGKIFGGYRAGGHLAPDRALGTVTWEAFLTRRAADPA</sequence>
<name>A0ABY5W2J4_9ACTN</name>
<reference evidence="2" key="2">
    <citation type="submission" date="2022-09" db="EMBL/GenBank/DDBJ databases">
        <title>Biosynthetic gene clusters of Dactylosporangioum fulvum.</title>
        <authorList>
            <person name="Caradec T."/>
        </authorList>
    </citation>
    <scope>NUCLEOTIDE SEQUENCE</scope>
    <source>
        <strain evidence="2">NRRL B-16292</strain>
    </source>
</reference>
<dbReference type="Gene3D" id="3.40.50.720">
    <property type="entry name" value="NAD(P)-binding Rossmann-like Domain"/>
    <property type="match status" value="1"/>
</dbReference>
<feature type="domain" description="NmrA-like" evidence="1">
    <location>
        <begin position="1"/>
        <end position="119"/>
    </location>
</feature>
<dbReference type="SUPFAM" id="SSF51735">
    <property type="entry name" value="NAD(P)-binding Rossmann-fold domains"/>
    <property type="match status" value="1"/>
</dbReference>
<gene>
    <name evidence="2" type="ORF">Dfulv_08490</name>
</gene>
<accession>A0ABY5W2J4</accession>
<evidence type="ECO:0000313" key="3">
    <source>
        <dbReference type="Proteomes" id="UP001059617"/>
    </source>
</evidence>
<keyword evidence="3" id="KW-1185">Reference proteome</keyword>
<evidence type="ECO:0000259" key="1">
    <source>
        <dbReference type="Pfam" id="PF05368"/>
    </source>
</evidence>
<dbReference type="PANTHER" id="PTHR12126">
    <property type="entry name" value="NADH-UBIQUINONE OXIDOREDUCTASE 39 KDA SUBUNIT-RELATED"/>
    <property type="match status" value="1"/>
</dbReference>
<protein>
    <submittedName>
        <fullName evidence="2">SDR family oxidoreductase</fullName>
    </submittedName>
</protein>
<dbReference type="Proteomes" id="UP001059617">
    <property type="component" value="Chromosome"/>
</dbReference>
<dbReference type="InterPro" id="IPR008030">
    <property type="entry name" value="NmrA-like"/>
</dbReference>
<dbReference type="InterPro" id="IPR051207">
    <property type="entry name" value="ComplexI_NDUFA9_subunit"/>
</dbReference>
<proteinExistence type="predicted"/>
<dbReference type="PANTHER" id="PTHR12126:SF11">
    <property type="entry name" value="NADH DEHYDROGENASE [UBIQUINONE] 1 ALPHA SUBCOMPLEX SUBUNIT 9, MITOCHONDRIAL"/>
    <property type="match status" value="1"/>
</dbReference>
<dbReference type="Pfam" id="PF05368">
    <property type="entry name" value="NmrA"/>
    <property type="match status" value="1"/>
</dbReference>
<reference evidence="2" key="1">
    <citation type="submission" date="2021-04" db="EMBL/GenBank/DDBJ databases">
        <authorList>
            <person name="Hartkoorn R.C."/>
            <person name="Beaudoing E."/>
            <person name="Hot D."/>
        </authorList>
    </citation>
    <scope>NUCLEOTIDE SEQUENCE</scope>
    <source>
        <strain evidence="2">NRRL B-16292</strain>
    </source>
</reference>
<evidence type="ECO:0000313" key="2">
    <source>
        <dbReference type="EMBL" id="UWP84262.1"/>
    </source>
</evidence>